<organism evidence="1 2">
    <name type="scientific">Racocetra persica</name>
    <dbReference type="NCBI Taxonomy" id="160502"/>
    <lineage>
        <taxon>Eukaryota</taxon>
        <taxon>Fungi</taxon>
        <taxon>Fungi incertae sedis</taxon>
        <taxon>Mucoromycota</taxon>
        <taxon>Glomeromycotina</taxon>
        <taxon>Glomeromycetes</taxon>
        <taxon>Diversisporales</taxon>
        <taxon>Gigasporaceae</taxon>
        <taxon>Racocetra</taxon>
    </lineage>
</organism>
<keyword evidence="2" id="KW-1185">Reference proteome</keyword>
<sequence length="193" mass="22220">GESFCPAIRSPTYVKGRRCDVRFLSSTGLDIGEWEFSSQVTPIKAIGDRCRSARVNQSILKLGITNEQLEAIKVPFLQISGIYGQLLVEDLVNGFYIIFPGATFELPTKLSQIRKLKSTVRIFKHILEIYEKMLCEIDHNYNPLNDIFNVDFNDFNYEQSNCKTAFIREPFWSPKKNISSELIAAFEQMEKYN</sequence>
<feature type="non-terminal residue" evidence="1">
    <location>
        <position position="1"/>
    </location>
</feature>
<comment type="caution">
    <text evidence="1">The sequence shown here is derived from an EMBL/GenBank/DDBJ whole genome shotgun (WGS) entry which is preliminary data.</text>
</comment>
<proteinExistence type="predicted"/>
<reference evidence="1" key="1">
    <citation type="submission" date="2021-06" db="EMBL/GenBank/DDBJ databases">
        <authorList>
            <person name="Kallberg Y."/>
            <person name="Tangrot J."/>
            <person name="Rosling A."/>
        </authorList>
    </citation>
    <scope>NUCLEOTIDE SEQUENCE</scope>
    <source>
        <strain evidence="1">MA461A</strain>
    </source>
</reference>
<protein>
    <submittedName>
        <fullName evidence="1">23175_t:CDS:1</fullName>
    </submittedName>
</protein>
<evidence type="ECO:0000313" key="1">
    <source>
        <dbReference type="EMBL" id="CAG8816298.1"/>
    </source>
</evidence>
<gene>
    <name evidence="1" type="ORF">RPERSI_LOCUS24422</name>
</gene>
<dbReference type="EMBL" id="CAJVQC010078380">
    <property type="protein sequence ID" value="CAG8816298.1"/>
    <property type="molecule type" value="Genomic_DNA"/>
</dbReference>
<evidence type="ECO:0000313" key="2">
    <source>
        <dbReference type="Proteomes" id="UP000789920"/>
    </source>
</evidence>
<dbReference type="Proteomes" id="UP000789920">
    <property type="component" value="Unassembled WGS sequence"/>
</dbReference>
<feature type="non-terminal residue" evidence="1">
    <location>
        <position position="193"/>
    </location>
</feature>
<accession>A0ACA9RZ03</accession>
<name>A0ACA9RZ03_9GLOM</name>